<dbReference type="Gene3D" id="3.30.160.60">
    <property type="entry name" value="Classic Zinc Finger"/>
    <property type="match status" value="3"/>
</dbReference>
<proteinExistence type="predicted"/>
<dbReference type="PROSITE" id="PS50157">
    <property type="entry name" value="ZINC_FINGER_C2H2_2"/>
    <property type="match status" value="5"/>
</dbReference>
<keyword evidence="3 5" id="KW-0863">Zinc-finger</keyword>
<feature type="domain" description="C2H2-type" evidence="6">
    <location>
        <begin position="384"/>
        <end position="411"/>
    </location>
</feature>
<dbReference type="EMBL" id="BPLQ01012105">
    <property type="protein sequence ID" value="GIY62565.1"/>
    <property type="molecule type" value="Genomic_DNA"/>
</dbReference>
<feature type="domain" description="C2H2-type" evidence="6">
    <location>
        <begin position="224"/>
        <end position="252"/>
    </location>
</feature>
<evidence type="ECO:0000256" key="1">
    <source>
        <dbReference type="ARBA" id="ARBA00022723"/>
    </source>
</evidence>
<keyword evidence="2" id="KW-0677">Repeat</keyword>
<dbReference type="GO" id="GO:0008270">
    <property type="term" value="F:zinc ion binding"/>
    <property type="evidence" value="ECO:0007669"/>
    <property type="project" value="UniProtKB-KW"/>
</dbReference>
<dbReference type="Proteomes" id="UP001054837">
    <property type="component" value="Unassembled WGS sequence"/>
</dbReference>
<name>A0AAV4UYZ0_9ARAC</name>
<organism evidence="7 8">
    <name type="scientific">Caerostris darwini</name>
    <dbReference type="NCBI Taxonomy" id="1538125"/>
    <lineage>
        <taxon>Eukaryota</taxon>
        <taxon>Metazoa</taxon>
        <taxon>Ecdysozoa</taxon>
        <taxon>Arthropoda</taxon>
        <taxon>Chelicerata</taxon>
        <taxon>Arachnida</taxon>
        <taxon>Araneae</taxon>
        <taxon>Araneomorphae</taxon>
        <taxon>Entelegynae</taxon>
        <taxon>Araneoidea</taxon>
        <taxon>Araneidae</taxon>
        <taxon>Caerostris</taxon>
    </lineage>
</organism>
<feature type="domain" description="C2H2-type" evidence="6">
    <location>
        <begin position="271"/>
        <end position="298"/>
    </location>
</feature>
<keyword evidence="8" id="KW-1185">Reference proteome</keyword>
<evidence type="ECO:0000256" key="5">
    <source>
        <dbReference type="PROSITE-ProRule" id="PRU00042"/>
    </source>
</evidence>
<dbReference type="FunFam" id="3.30.160.60:FF:000446">
    <property type="entry name" value="Zinc finger protein"/>
    <property type="match status" value="1"/>
</dbReference>
<keyword evidence="4" id="KW-0862">Zinc</keyword>
<evidence type="ECO:0000256" key="4">
    <source>
        <dbReference type="ARBA" id="ARBA00022833"/>
    </source>
</evidence>
<dbReference type="InterPro" id="IPR013087">
    <property type="entry name" value="Znf_C2H2_type"/>
</dbReference>
<dbReference type="SMART" id="SM00355">
    <property type="entry name" value="ZnF_C2H2"/>
    <property type="match status" value="6"/>
</dbReference>
<feature type="domain" description="C2H2-type" evidence="6">
    <location>
        <begin position="356"/>
        <end position="383"/>
    </location>
</feature>
<sequence length="454" mass="53245">MEMENNHYVYEYEDYCMAEDYSSVPEQNAWILRGDYERDYSSMYYEENMLMKYNSTLEDRIPELILASPSKMMSDHSLISDNAYPESNFLPLKSHLEEIAATIDTSQINNLFCHDANFMIEHAVVDAESENSHGDVMTVHNLKIKQEDDVIHGDDIIVDGEVEIDDHIDSHFDIASSVDIGSESIEDTGFDESKLVIDDNHSLLMGEEDLKEEYEENDEHLYRYSCTECDVLFKSKSNLRSHTRNTHPKIQKTKSKKYNAKEKVNNCGKHYYCTSCDYSSLRRDKLDKHMEKHVLEDGVHPCGKRRHKPDTLPQRHRHNPEEYKCKHCPYVCTVMKAMKKHQKIHKSNLEAFPLMISCKICGKDRPSESEMQRHLKKHKKGNRFCCDLCPFTSVQLKKIIQHHRAHTGEKPHLCPHCAYRSARRDNLRSHVRRMHKKTNMYIDTFNPNEDWTFS</sequence>
<keyword evidence="1" id="KW-0479">Metal-binding</keyword>
<dbReference type="Pfam" id="PF00096">
    <property type="entry name" value="zf-C2H2"/>
    <property type="match status" value="2"/>
</dbReference>
<dbReference type="PANTHER" id="PTHR24379">
    <property type="entry name" value="KRAB AND ZINC FINGER DOMAIN-CONTAINING"/>
    <property type="match status" value="1"/>
</dbReference>
<dbReference type="PANTHER" id="PTHR24379:SF121">
    <property type="entry name" value="C2H2-TYPE DOMAIN-CONTAINING PROTEIN"/>
    <property type="match status" value="1"/>
</dbReference>
<feature type="domain" description="C2H2-type" evidence="6">
    <location>
        <begin position="323"/>
        <end position="350"/>
    </location>
</feature>
<gene>
    <name evidence="7" type="primary">X975_27186</name>
    <name evidence="7" type="ORF">CDAR_596211</name>
</gene>
<evidence type="ECO:0000256" key="2">
    <source>
        <dbReference type="ARBA" id="ARBA00022737"/>
    </source>
</evidence>
<comment type="caution">
    <text evidence="7">The sequence shown here is derived from an EMBL/GenBank/DDBJ whole genome shotgun (WGS) entry which is preliminary data.</text>
</comment>
<protein>
    <submittedName>
        <fullName evidence="7">Zinc finger protein 407</fullName>
    </submittedName>
</protein>
<accession>A0AAV4UYZ0</accession>
<evidence type="ECO:0000256" key="3">
    <source>
        <dbReference type="ARBA" id="ARBA00022771"/>
    </source>
</evidence>
<dbReference type="AlphaFoldDB" id="A0AAV4UYZ0"/>
<evidence type="ECO:0000313" key="8">
    <source>
        <dbReference type="Proteomes" id="UP001054837"/>
    </source>
</evidence>
<evidence type="ECO:0000259" key="6">
    <source>
        <dbReference type="PROSITE" id="PS50157"/>
    </source>
</evidence>
<reference evidence="7 8" key="1">
    <citation type="submission" date="2021-06" db="EMBL/GenBank/DDBJ databases">
        <title>Caerostris darwini draft genome.</title>
        <authorList>
            <person name="Kono N."/>
            <person name="Arakawa K."/>
        </authorList>
    </citation>
    <scope>NUCLEOTIDE SEQUENCE [LARGE SCALE GENOMIC DNA]</scope>
</reference>
<dbReference type="PROSITE" id="PS00028">
    <property type="entry name" value="ZINC_FINGER_C2H2_1"/>
    <property type="match status" value="2"/>
</dbReference>
<dbReference type="SUPFAM" id="SSF57667">
    <property type="entry name" value="beta-beta-alpha zinc fingers"/>
    <property type="match status" value="2"/>
</dbReference>
<dbReference type="GO" id="GO:0005634">
    <property type="term" value="C:nucleus"/>
    <property type="evidence" value="ECO:0007669"/>
    <property type="project" value="UniProtKB-ARBA"/>
</dbReference>
<dbReference type="InterPro" id="IPR036236">
    <property type="entry name" value="Znf_C2H2_sf"/>
</dbReference>
<evidence type="ECO:0000313" key="7">
    <source>
        <dbReference type="EMBL" id="GIY62565.1"/>
    </source>
</evidence>